<feature type="non-terminal residue" evidence="3">
    <location>
        <position position="168"/>
    </location>
</feature>
<evidence type="ECO:0000313" key="4">
    <source>
        <dbReference type="Proteomes" id="UP000682733"/>
    </source>
</evidence>
<dbReference type="Proteomes" id="UP000682733">
    <property type="component" value="Unassembled WGS sequence"/>
</dbReference>
<comment type="caution">
    <text evidence="3">The sequence shown here is derived from an EMBL/GenBank/DDBJ whole genome shotgun (WGS) entry which is preliminary data.</text>
</comment>
<evidence type="ECO:0000313" key="2">
    <source>
        <dbReference type="EMBL" id="CAF1162671.1"/>
    </source>
</evidence>
<evidence type="ECO:0000313" key="3">
    <source>
        <dbReference type="EMBL" id="CAF3974348.1"/>
    </source>
</evidence>
<dbReference type="Proteomes" id="UP000677228">
    <property type="component" value="Unassembled WGS sequence"/>
</dbReference>
<sequence>FQCGLCRRYQSNVDEFIKHITEKHRMDVVILDSANNGNIHQQIKSRGRAELICASNNTTPFRFDEYGGLVTTAVMNKPSTTNGLTTGDNNTTLTLNSSNDLLQQNHQMQEIVTTNGLLNDDSQNNSSVLFQDDTLDDSSSLLHSSLQQTTIPHHLNTEHKQEATTQHI</sequence>
<dbReference type="EMBL" id="CAJNOK010012401">
    <property type="protein sequence ID" value="CAF1162671.1"/>
    <property type="molecule type" value="Genomic_DNA"/>
</dbReference>
<feature type="region of interest" description="Disordered" evidence="1">
    <location>
        <begin position="149"/>
        <end position="168"/>
    </location>
</feature>
<gene>
    <name evidence="2" type="ORF">OVA965_LOCUS22170</name>
    <name evidence="3" type="ORF">TMI583_LOCUS22885</name>
</gene>
<dbReference type="EMBL" id="CAJOBA010033925">
    <property type="protein sequence ID" value="CAF3974348.1"/>
    <property type="molecule type" value="Genomic_DNA"/>
</dbReference>
<proteinExistence type="predicted"/>
<reference evidence="3" key="1">
    <citation type="submission" date="2021-02" db="EMBL/GenBank/DDBJ databases">
        <authorList>
            <person name="Nowell W R."/>
        </authorList>
    </citation>
    <scope>NUCLEOTIDE SEQUENCE</scope>
</reference>
<accession>A0A8S2MTP5</accession>
<evidence type="ECO:0008006" key="5">
    <source>
        <dbReference type="Google" id="ProtNLM"/>
    </source>
</evidence>
<evidence type="ECO:0000256" key="1">
    <source>
        <dbReference type="SAM" id="MobiDB-lite"/>
    </source>
</evidence>
<protein>
    <recommendedName>
        <fullName evidence="5">C2H2-type domain-containing protein</fullName>
    </recommendedName>
</protein>
<dbReference type="AlphaFoldDB" id="A0A8S2MTP5"/>
<organism evidence="3 4">
    <name type="scientific">Didymodactylos carnosus</name>
    <dbReference type="NCBI Taxonomy" id="1234261"/>
    <lineage>
        <taxon>Eukaryota</taxon>
        <taxon>Metazoa</taxon>
        <taxon>Spiralia</taxon>
        <taxon>Gnathifera</taxon>
        <taxon>Rotifera</taxon>
        <taxon>Eurotatoria</taxon>
        <taxon>Bdelloidea</taxon>
        <taxon>Philodinida</taxon>
        <taxon>Philodinidae</taxon>
        <taxon>Didymodactylos</taxon>
    </lineage>
</organism>
<name>A0A8S2MTP5_9BILA</name>